<dbReference type="PROSITE" id="PS50885">
    <property type="entry name" value="HAMP"/>
    <property type="match status" value="1"/>
</dbReference>
<evidence type="ECO:0000256" key="9">
    <source>
        <dbReference type="ARBA" id="ARBA00022692"/>
    </source>
</evidence>
<dbReference type="Pfam" id="PF00512">
    <property type="entry name" value="HisKA"/>
    <property type="match status" value="1"/>
</dbReference>
<evidence type="ECO:0000256" key="7">
    <source>
        <dbReference type="ARBA" id="ARBA00022553"/>
    </source>
</evidence>
<keyword evidence="12" id="KW-0378">Hydrolase</keyword>
<name>A0A4D4JDM0_9PSEU</name>
<comment type="catalytic activity">
    <reaction evidence="1">
        <text>ATP + protein L-histidine = ADP + protein N-phospho-L-histidine.</text>
        <dbReference type="EC" id="2.7.13.3"/>
    </reaction>
</comment>
<dbReference type="EC" id="2.7.13.3" evidence="5"/>
<dbReference type="SUPFAM" id="SSF47384">
    <property type="entry name" value="Homodimeric domain of signal transducing histidine kinase"/>
    <property type="match status" value="1"/>
</dbReference>
<dbReference type="OrthoDB" id="9786919at2"/>
<dbReference type="InterPro" id="IPR003661">
    <property type="entry name" value="HisK_dim/P_dom"/>
</dbReference>
<gene>
    <name evidence="26" type="ORF">GTS_51450</name>
</gene>
<evidence type="ECO:0000256" key="3">
    <source>
        <dbReference type="ARBA" id="ARBA00001946"/>
    </source>
</evidence>
<evidence type="ECO:0000256" key="20">
    <source>
        <dbReference type="ARBA" id="ARBA00023211"/>
    </source>
</evidence>
<dbReference type="RefSeq" id="WP_137816450.1">
    <property type="nucleotide sequence ID" value="NZ_BJFL01000045.1"/>
</dbReference>
<protein>
    <recommendedName>
        <fullName evidence="21">Signal transduction histidine-protein kinase/phosphatase MprB</fullName>
        <ecNumber evidence="5">2.7.13.3</ecNumber>
    </recommendedName>
    <alternativeName>
        <fullName evidence="22">Mycobacterial persistence regulator B</fullName>
    </alternativeName>
</protein>
<comment type="cofactor">
    <cofactor evidence="3">
        <name>Mg(2+)</name>
        <dbReference type="ChEBI" id="CHEBI:18420"/>
    </cofactor>
</comment>
<evidence type="ECO:0000256" key="11">
    <source>
        <dbReference type="ARBA" id="ARBA00022777"/>
    </source>
</evidence>
<dbReference type="Gene3D" id="1.10.287.130">
    <property type="match status" value="1"/>
</dbReference>
<accession>A0A4D4JDM0</accession>
<evidence type="ECO:0000256" key="2">
    <source>
        <dbReference type="ARBA" id="ARBA00001936"/>
    </source>
</evidence>
<keyword evidence="27" id="KW-1185">Reference proteome</keyword>
<dbReference type="InterPro" id="IPR005467">
    <property type="entry name" value="His_kinase_dom"/>
</dbReference>
<dbReference type="GO" id="GO:0004721">
    <property type="term" value="F:phosphoprotein phosphatase activity"/>
    <property type="evidence" value="ECO:0007669"/>
    <property type="project" value="UniProtKB-KW"/>
</dbReference>
<dbReference type="CDD" id="cd06225">
    <property type="entry name" value="HAMP"/>
    <property type="match status" value="1"/>
</dbReference>
<keyword evidence="23" id="KW-0472">Membrane</keyword>
<dbReference type="Proteomes" id="UP000298860">
    <property type="component" value="Unassembled WGS sequence"/>
</dbReference>
<evidence type="ECO:0000256" key="5">
    <source>
        <dbReference type="ARBA" id="ARBA00012438"/>
    </source>
</evidence>
<dbReference type="GO" id="GO:0000155">
    <property type="term" value="F:phosphorelay sensor kinase activity"/>
    <property type="evidence" value="ECO:0007669"/>
    <property type="project" value="InterPro"/>
</dbReference>
<dbReference type="AlphaFoldDB" id="A0A4D4JDM0"/>
<evidence type="ECO:0000256" key="22">
    <source>
        <dbReference type="ARBA" id="ARBA00041776"/>
    </source>
</evidence>
<feature type="domain" description="HAMP" evidence="25">
    <location>
        <begin position="185"/>
        <end position="237"/>
    </location>
</feature>
<organism evidence="26 27">
    <name type="scientific">Gandjariella thermophila</name>
    <dbReference type="NCBI Taxonomy" id="1931992"/>
    <lineage>
        <taxon>Bacteria</taxon>
        <taxon>Bacillati</taxon>
        <taxon>Actinomycetota</taxon>
        <taxon>Actinomycetes</taxon>
        <taxon>Pseudonocardiales</taxon>
        <taxon>Pseudonocardiaceae</taxon>
        <taxon>Gandjariella</taxon>
    </lineage>
</organism>
<dbReference type="PRINTS" id="PR00344">
    <property type="entry name" value="BCTRLSENSOR"/>
</dbReference>
<sequence>MLRRLLTVLVPLLVALAVALGLPLAVAVAQRETQATYLDRLADVGRFASLAEGALASGRTTALHDELVRYDQLYGIPVALVAPGGRVLLASRTAPDLSAPAVASGLTAAFAGYRPDAPSVVWPWRRTPMVVAEPVGRDSEVVAAVVTVSPTDRLRADVLRQWGWLALAGLVPLLAVVAVAWPVSRWVLRPVRRLDEATAAVAGGALDTRAEVTGPPELRRLATSFNTMIDVVGRALRRQRAFVSDASHQLRNPLASLRLAVENLGPHITGEEGREAQRLAEEEAEELGRVLDALLAATRLERAEAVEPVELDGLLAAHVPGWRAQAERAGVRLSVDVPEGLRVLAPPGGLGSVLDELVGNGLRLSGGSELTVSARVATGPVDPEAPTAGPGRPVDLGTPAPVPGGHADLHVTDNGLGLTESERAAALRRFWRSPRHQNVPGTGLGLAICAELVAAAGGRLRLEPADPHGLDVVIRLPLPHSAG</sequence>
<dbReference type="Gene3D" id="3.30.565.10">
    <property type="entry name" value="Histidine kinase-like ATPase, C-terminal domain"/>
    <property type="match status" value="1"/>
</dbReference>
<dbReference type="InterPro" id="IPR050980">
    <property type="entry name" value="2C_sensor_his_kinase"/>
</dbReference>
<evidence type="ECO:0000313" key="27">
    <source>
        <dbReference type="Proteomes" id="UP000298860"/>
    </source>
</evidence>
<keyword evidence="9 23" id="KW-0812">Transmembrane</keyword>
<evidence type="ECO:0000256" key="14">
    <source>
        <dbReference type="ARBA" id="ARBA00022842"/>
    </source>
</evidence>
<evidence type="ECO:0000256" key="10">
    <source>
        <dbReference type="ARBA" id="ARBA00022741"/>
    </source>
</evidence>
<dbReference type="InterPro" id="IPR036890">
    <property type="entry name" value="HATPase_C_sf"/>
</dbReference>
<dbReference type="SUPFAM" id="SSF55874">
    <property type="entry name" value="ATPase domain of HSP90 chaperone/DNA topoisomerase II/histidine kinase"/>
    <property type="match status" value="1"/>
</dbReference>
<comment type="cofactor">
    <cofactor evidence="2">
        <name>Mn(2+)</name>
        <dbReference type="ChEBI" id="CHEBI:29035"/>
    </cofactor>
</comment>
<evidence type="ECO:0000256" key="23">
    <source>
        <dbReference type="SAM" id="Phobius"/>
    </source>
</evidence>
<evidence type="ECO:0000256" key="6">
    <source>
        <dbReference type="ARBA" id="ARBA00022475"/>
    </source>
</evidence>
<dbReference type="PANTHER" id="PTHR44936:SF9">
    <property type="entry name" value="SENSOR PROTEIN CREC"/>
    <property type="match status" value="1"/>
</dbReference>
<dbReference type="InterPro" id="IPR036097">
    <property type="entry name" value="HisK_dim/P_sf"/>
</dbReference>
<keyword evidence="18" id="KW-0346">Stress response</keyword>
<dbReference type="SMART" id="SM00304">
    <property type="entry name" value="HAMP"/>
    <property type="match status" value="2"/>
</dbReference>
<evidence type="ECO:0000256" key="15">
    <source>
        <dbReference type="ARBA" id="ARBA00022912"/>
    </source>
</evidence>
<evidence type="ECO:0000256" key="17">
    <source>
        <dbReference type="ARBA" id="ARBA00023012"/>
    </source>
</evidence>
<keyword evidence="14" id="KW-0460">Magnesium</keyword>
<dbReference type="PANTHER" id="PTHR44936">
    <property type="entry name" value="SENSOR PROTEIN CREC"/>
    <property type="match status" value="1"/>
</dbReference>
<keyword evidence="13" id="KW-0067">ATP-binding</keyword>
<keyword evidence="19" id="KW-0843">Virulence</keyword>
<evidence type="ECO:0000256" key="8">
    <source>
        <dbReference type="ARBA" id="ARBA00022679"/>
    </source>
</evidence>
<keyword evidence="15" id="KW-0904">Protein phosphatase</keyword>
<feature type="transmembrane region" description="Helical" evidence="23">
    <location>
        <begin position="162"/>
        <end position="183"/>
    </location>
</feature>
<dbReference type="SUPFAM" id="SSF158472">
    <property type="entry name" value="HAMP domain-like"/>
    <property type="match status" value="1"/>
</dbReference>
<dbReference type="Pfam" id="PF00672">
    <property type="entry name" value="HAMP"/>
    <property type="match status" value="1"/>
</dbReference>
<evidence type="ECO:0000313" key="26">
    <source>
        <dbReference type="EMBL" id="GDY33512.1"/>
    </source>
</evidence>
<feature type="domain" description="Histidine kinase" evidence="24">
    <location>
        <begin position="245"/>
        <end position="480"/>
    </location>
</feature>
<dbReference type="InterPro" id="IPR003660">
    <property type="entry name" value="HAMP_dom"/>
</dbReference>
<proteinExistence type="predicted"/>
<dbReference type="Gene3D" id="6.10.340.10">
    <property type="match status" value="1"/>
</dbReference>
<dbReference type="SMART" id="SM00387">
    <property type="entry name" value="HATPase_c"/>
    <property type="match status" value="1"/>
</dbReference>
<keyword evidence="20" id="KW-0464">Manganese</keyword>
<evidence type="ECO:0000256" key="13">
    <source>
        <dbReference type="ARBA" id="ARBA00022840"/>
    </source>
</evidence>
<dbReference type="GO" id="GO:0005886">
    <property type="term" value="C:plasma membrane"/>
    <property type="evidence" value="ECO:0007669"/>
    <property type="project" value="UniProtKB-SubCell"/>
</dbReference>
<evidence type="ECO:0000259" key="24">
    <source>
        <dbReference type="PROSITE" id="PS50109"/>
    </source>
</evidence>
<comment type="caution">
    <text evidence="26">The sequence shown here is derived from an EMBL/GenBank/DDBJ whole genome shotgun (WGS) entry which is preliminary data.</text>
</comment>
<evidence type="ECO:0000256" key="12">
    <source>
        <dbReference type="ARBA" id="ARBA00022801"/>
    </source>
</evidence>
<dbReference type="CDD" id="cd00075">
    <property type="entry name" value="HATPase"/>
    <property type="match status" value="1"/>
</dbReference>
<evidence type="ECO:0000259" key="25">
    <source>
        <dbReference type="PROSITE" id="PS50885"/>
    </source>
</evidence>
<comment type="subcellular location">
    <subcellularLocation>
        <location evidence="4">Cell membrane</location>
        <topology evidence="4">Multi-pass membrane protein</topology>
    </subcellularLocation>
</comment>
<dbReference type="GO" id="GO:0005524">
    <property type="term" value="F:ATP binding"/>
    <property type="evidence" value="ECO:0007669"/>
    <property type="project" value="UniProtKB-KW"/>
</dbReference>
<dbReference type="Pfam" id="PF02518">
    <property type="entry name" value="HATPase_c"/>
    <property type="match status" value="1"/>
</dbReference>
<dbReference type="PROSITE" id="PS50109">
    <property type="entry name" value="HIS_KIN"/>
    <property type="match status" value="1"/>
</dbReference>
<keyword evidence="8" id="KW-0808">Transferase</keyword>
<evidence type="ECO:0000256" key="21">
    <source>
        <dbReference type="ARBA" id="ARBA00040454"/>
    </source>
</evidence>
<keyword evidence="6" id="KW-1003">Cell membrane</keyword>
<keyword evidence="16 23" id="KW-1133">Transmembrane helix</keyword>
<evidence type="ECO:0000256" key="16">
    <source>
        <dbReference type="ARBA" id="ARBA00022989"/>
    </source>
</evidence>
<dbReference type="CDD" id="cd00082">
    <property type="entry name" value="HisKA"/>
    <property type="match status" value="1"/>
</dbReference>
<dbReference type="EMBL" id="BJFL01000045">
    <property type="protein sequence ID" value="GDY33512.1"/>
    <property type="molecule type" value="Genomic_DNA"/>
</dbReference>
<keyword evidence="11 26" id="KW-0418">Kinase</keyword>
<keyword evidence="7" id="KW-0597">Phosphoprotein</keyword>
<evidence type="ECO:0000256" key="18">
    <source>
        <dbReference type="ARBA" id="ARBA00023016"/>
    </source>
</evidence>
<keyword evidence="10" id="KW-0547">Nucleotide-binding</keyword>
<dbReference type="InterPro" id="IPR004358">
    <property type="entry name" value="Sig_transdc_His_kin-like_C"/>
</dbReference>
<dbReference type="SMART" id="SM00388">
    <property type="entry name" value="HisKA"/>
    <property type="match status" value="1"/>
</dbReference>
<dbReference type="InterPro" id="IPR003594">
    <property type="entry name" value="HATPase_dom"/>
</dbReference>
<keyword evidence="17" id="KW-0902">Two-component regulatory system</keyword>
<reference evidence="27" key="1">
    <citation type="submission" date="2019-04" db="EMBL/GenBank/DDBJ databases">
        <title>Draft genome sequence of Pseudonocardiaceae bacterium SL3-2-4.</title>
        <authorList>
            <person name="Ningsih F."/>
            <person name="Yokota A."/>
            <person name="Sakai Y."/>
            <person name="Nanatani K."/>
            <person name="Yabe S."/>
            <person name="Oetari A."/>
            <person name="Sjamsuridzal W."/>
        </authorList>
    </citation>
    <scope>NUCLEOTIDE SEQUENCE [LARGE SCALE GENOMIC DNA]</scope>
    <source>
        <strain evidence="27">SL3-2-4</strain>
    </source>
</reference>
<evidence type="ECO:0000256" key="4">
    <source>
        <dbReference type="ARBA" id="ARBA00004651"/>
    </source>
</evidence>
<evidence type="ECO:0000256" key="1">
    <source>
        <dbReference type="ARBA" id="ARBA00000085"/>
    </source>
</evidence>
<evidence type="ECO:0000256" key="19">
    <source>
        <dbReference type="ARBA" id="ARBA00023026"/>
    </source>
</evidence>